<dbReference type="EMBL" id="SLUP01000010">
    <property type="protein sequence ID" value="TCL63155.1"/>
    <property type="molecule type" value="Genomic_DNA"/>
</dbReference>
<organism evidence="4 5">
    <name type="scientific">Mariniflexile fucanivorans</name>
    <dbReference type="NCBI Taxonomy" id="264023"/>
    <lineage>
        <taxon>Bacteria</taxon>
        <taxon>Pseudomonadati</taxon>
        <taxon>Bacteroidota</taxon>
        <taxon>Flavobacteriia</taxon>
        <taxon>Flavobacteriales</taxon>
        <taxon>Flavobacteriaceae</taxon>
        <taxon>Mariniflexile</taxon>
    </lineage>
</organism>
<evidence type="ECO:0000313" key="5">
    <source>
        <dbReference type="Proteomes" id="UP000295455"/>
    </source>
</evidence>
<accession>A0A4R1RBJ5</accession>
<evidence type="ECO:0000313" key="4">
    <source>
        <dbReference type="EMBL" id="TCL63155.1"/>
    </source>
</evidence>
<dbReference type="PANTHER" id="PTHR47893">
    <property type="entry name" value="REGULATORY PROTEIN PCHR"/>
    <property type="match status" value="1"/>
</dbReference>
<keyword evidence="4" id="KW-0238">DNA-binding</keyword>
<evidence type="ECO:0000256" key="1">
    <source>
        <dbReference type="ARBA" id="ARBA00023015"/>
    </source>
</evidence>
<sequence length="338" mass="38654">MKTISITSNNLSTIFEQIQVQLGGKLKIKSKEYRLEINNVIAEGFVSGISVEPAISYIEYDIVFKEDVTLTYRQDHSSYIHFGYCSKGKLVQSFGENGLKNTLAQFQTGIFSNSAKKRTFLFFRKNEEVKISMITVNVLSVSDKELKTHLQSTFVNNQENSELAHIGSFNLKISEKIDHLNCISQKGLIRNLLINSTVYLILALELEQHKDDLINAENSYNSLSQSDMEAIKDISEFIRNYPEIQYSLKYLSKKAGLSPIKLQEGFKIMHNRTVTDFIRNVRVEAAENLIRTSELNISEIVYTIGLTSRSYFSKIFKAKYNCSPKHYQNHQNRLAITA</sequence>
<dbReference type="AlphaFoldDB" id="A0A4R1RBJ5"/>
<comment type="caution">
    <text evidence="4">The sequence shown here is derived from an EMBL/GenBank/DDBJ whole genome shotgun (WGS) entry which is preliminary data.</text>
</comment>
<dbReference type="SMART" id="SM00342">
    <property type="entry name" value="HTH_ARAC"/>
    <property type="match status" value="1"/>
</dbReference>
<dbReference type="GO" id="GO:0003700">
    <property type="term" value="F:DNA-binding transcription factor activity"/>
    <property type="evidence" value="ECO:0007669"/>
    <property type="project" value="InterPro"/>
</dbReference>
<keyword evidence="1" id="KW-0805">Transcription regulation</keyword>
<dbReference type="Gene3D" id="1.10.10.60">
    <property type="entry name" value="Homeodomain-like"/>
    <property type="match status" value="1"/>
</dbReference>
<keyword evidence="5" id="KW-1185">Reference proteome</keyword>
<feature type="domain" description="HTH araC/xylS-type" evidence="3">
    <location>
        <begin position="232"/>
        <end position="330"/>
    </location>
</feature>
<proteinExistence type="predicted"/>
<dbReference type="GO" id="GO:0043565">
    <property type="term" value="F:sequence-specific DNA binding"/>
    <property type="evidence" value="ECO:0007669"/>
    <property type="project" value="InterPro"/>
</dbReference>
<reference evidence="4 5" key="1">
    <citation type="submission" date="2019-03" db="EMBL/GenBank/DDBJ databases">
        <title>Genomic Encyclopedia of Type Strains, Phase IV (KMG-IV): sequencing the most valuable type-strain genomes for metagenomic binning, comparative biology and taxonomic classification.</title>
        <authorList>
            <person name="Goeker M."/>
        </authorList>
    </citation>
    <scope>NUCLEOTIDE SEQUENCE [LARGE SCALE GENOMIC DNA]</scope>
    <source>
        <strain evidence="4 5">DSM 18792</strain>
    </source>
</reference>
<name>A0A4R1RBJ5_9FLAO</name>
<dbReference type="SUPFAM" id="SSF46689">
    <property type="entry name" value="Homeodomain-like"/>
    <property type="match status" value="1"/>
</dbReference>
<protein>
    <submittedName>
        <fullName evidence="4">AraC-like DNA-binding protein</fullName>
    </submittedName>
</protein>
<dbReference type="Pfam" id="PF12833">
    <property type="entry name" value="HTH_18"/>
    <property type="match status" value="1"/>
</dbReference>
<evidence type="ECO:0000256" key="2">
    <source>
        <dbReference type="ARBA" id="ARBA00023163"/>
    </source>
</evidence>
<dbReference type="RefSeq" id="WP_132219207.1">
    <property type="nucleotide sequence ID" value="NZ_OX156936.1"/>
</dbReference>
<dbReference type="PANTHER" id="PTHR47893:SF1">
    <property type="entry name" value="REGULATORY PROTEIN PCHR"/>
    <property type="match status" value="1"/>
</dbReference>
<evidence type="ECO:0000259" key="3">
    <source>
        <dbReference type="PROSITE" id="PS01124"/>
    </source>
</evidence>
<dbReference type="InterPro" id="IPR018060">
    <property type="entry name" value="HTH_AraC"/>
</dbReference>
<gene>
    <name evidence="4" type="ORF">EV196_110108</name>
</gene>
<dbReference type="Proteomes" id="UP000295455">
    <property type="component" value="Unassembled WGS sequence"/>
</dbReference>
<dbReference type="PROSITE" id="PS01124">
    <property type="entry name" value="HTH_ARAC_FAMILY_2"/>
    <property type="match status" value="1"/>
</dbReference>
<dbReference type="InterPro" id="IPR009057">
    <property type="entry name" value="Homeodomain-like_sf"/>
</dbReference>
<keyword evidence="2" id="KW-0804">Transcription</keyword>
<dbReference type="OrthoDB" id="2666928at2"/>
<dbReference type="InterPro" id="IPR053142">
    <property type="entry name" value="PchR_regulatory_protein"/>
</dbReference>